<dbReference type="Proteomes" id="UP000197535">
    <property type="component" value="Unassembled WGS sequence"/>
</dbReference>
<evidence type="ECO:0000313" key="5">
    <source>
        <dbReference type="Proteomes" id="UP000197535"/>
    </source>
</evidence>
<dbReference type="PANTHER" id="PTHR10655">
    <property type="entry name" value="LYSOPHOSPHOLIPASE-RELATED"/>
    <property type="match status" value="1"/>
</dbReference>
<dbReference type="InterPro" id="IPR050565">
    <property type="entry name" value="LYPA1-2/EST-like"/>
</dbReference>
<evidence type="ECO:0000259" key="3">
    <source>
        <dbReference type="Pfam" id="PF02230"/>
    </source>
</evidence>
<dbReference type="Pfam" id="PF02230">
    <property type="entry name" value="Abhydrolase_2"/>
    <property type="match status" value="1"/>
</dbReference>
<reference evidence="4 5" key="1">
    <citation type="submission" date="2016-02" db="EMBL/GenBank/DDBJ databases">
        <authorList>
            <person name="Wen L."/>
            <person name="He K."/>
            <person name="Yang H."/>
        </authorList>
    </citation>
    <scope>NUCLEOTIDE SEQUENCE [LARGE SCALE GENOMIC DNA]</scope>
    <source>
        <strain evidence="4 5">TSA40</strain>
    </source>
</reference>
<comment type="similarity">
    <text evidence="1">Belongs to the AB hydrolase superfamily. AB hydrolase 2 family.</text>
</comment>
<dbReference type="PANTHER" id="PTHR10655:SF17">
    <property type="entry name" value="LYSOPHOSPHOLIPASE-LIKE PROTEIN 1"/>
    <property type="match status" value="1"/>
</dbReference>
<dbReference type="RefSeq" id="WP_088709317.1">
    <property type="nucleotide sequence ID" value="NZ_LSTO01000001.1"/>
</dbReference>
<dbReference type="Gene3D" id="3.40.50.1820">
    <property type="entry name" value="alpha/beta hydrolase"/>
    <property type="match status" value="1"/>
</dbReference>
<evidence type="ECO:0000256" key="2">
    <source>
        <dbReference type="ARBA" id="ARBA00022801"/>
    </source>
</evidence>
<keyword evidence="5" id="KW-1185">Reference proteome</keyword>
<organism evidence="4 5">
    <name type="scientific">Noviherbaspirillum denitrificans</name>
    <dbReference type="NCBI Taxonomy" id="1968433"/>
    <lineage>
        <taxon>Bacteria</taxon>
        <taxon>Pseudomonadati</taxon>
        <taxon>Pseudomonadota</taxon>
        <taxon>Betaproteobacteria</taxon>
        <taxon>Burkholderiales</taxon>
        <taxon>Oxalobacteraceae</taxon>
        <taxon>Noviherbaspirillum</taxon>
    </lineage>
</organism>
<keyword evidence="2" id="KW-0378">Hydrolase</keyword>
<dbReference type="AlphaFoldDB" id="A0A254TIN6"/>
<dbReference type="InterPro" id="IPR029058">
    <property type="entry name" value="AB_hydrolase_fold"/>
</dbReference>
<sequence length="229" mass="24481">MNTDLTTLIELPALPLAHRVRAPQTGPIEGSPCLLLLHGVGANELGLVNMARLLDPRLTVILVRSPLAFGPMQFGFFQVNFTASGPVINAAQAEQARQGLTTFISGLPGAYGIDGRRVWIAGFSQGGILSASVGLTRPDLVRGFGILSGRILPEIGPLVAPPDQLADLHAFLSHGEHDEKLPIDFARSAHALLLEKGVQLTYQEFPAGHELNAAMLDAFNQWLSGQLSR</sequence>
<comment type="caution">
    <text evidence="4">The sequence shown here is derived from an EMBL/GenBank/DDBJ whole genome shotgun (WGS) entry which is preliminary data.</text>
</comment>
<name>A0A254TIN6_9BURK</name>
<dbReference type="OrthoDB" id="9801763at2"/>
<proteinExistence type="inferred from homology"/>
<evidence type="ECO:0000256" key="1">
    <source>
        <dbReference type="ARBA" id="ARBA00006499"/>
    </source>
</evidence>
<dbReference type="GO" id="GO:0016787">
    <property type="term" value="F:hydrolase activity"/>
    <property type="evidence" value="ECO:0007669"/>
    <property type="project" value="UniProtKB-KW"/>
</dbReference>
<dbReference type="SUPFAM" id="SSF53474">
    <property type="entry name" value="alpha/beta-Hydrolases"/>
    <property type="match status" value="1"/>
</dbReference>
<feature type="domain" description="Phospholipase/carboxylesterase/thioesterase" evidence="3">
    <location>
        <begin position="32"/>
        <end position="223"/>
    </location>
</feature>
<protein>
    <recommendedName>
        <fullName evidence="3">Phospholipase/carboxylesterase/thioesterase domain-containing protein</fullName>
    </recommendedName>
</protein>
<dbReference type="EMBL" id="LSTO01000001">
    <property type="protein sequence ID" value="OWW22500.1"/>
    <property type="molecule type" value="Genomic_DNA"/>
</dbReference>
<dbReference type="InterPro" id="IPR003140">
    <property type="entry name" value="PLipase/COase/thioEstase"/>
</dbReference>
<evidence type="ECO:0000313" key="4">
    <source>
        <dbReference type="EMBL" id="OWW22500.1"/>
    </source>
</evidence>
<accession>A0A254TIN6</accession>
<gene>
    <name evidence="4" type="ORF">AYR66_26370</name>
</gene>